<dbReference type="Pfam" id="PF04234">
    <property type="entry name" value="CopC"/>
    <property type="match status" value="1"/>
</dbReference>
<dbReference type="GO" id="GO:0006825">
    <property type="term" value="P:copper ion transport"/>
    <property type="evidence" value="ECO:0007669"/>
    <property type="project" value="InterPro"/>
</dbReference>
<comment type="subcellular location">
    <subcellularLocation>
        <location evidence="1">Cell membrane</location>
        <topology evidence="1">Multi-pass membrane protein</topology>
    </subcellularLocation>
</comment>
<evidence type="ECO:0000256" key="7">
    <source>
        <dbReference type="ARBA" id="ARBA00023008"/>
    </source>
</evidence>
<feature type="transmembrane region" description="Helical" evidence="9">
    <location>
        <begin position="257"/>
        <end position="275"/>
    </location>
</feature>
<accession>A0A4Q9DI89</accession>
<evidence type="ECO:0000313" key="14">
    <source>
        <dbReference type="Proteomes" id="UP000293142"/>
    </source>
</evidence>
<reference evidence="13 14" key="1">
    <citation type="submission" date="2019-02" db="EMBL/GenBank/DDBJ databases">
        <title>Paenibacillus sp. nov., isolated from surface-sterilized tissue of Thalictrum simplex L.</title>
        <authorList>
            <person name="Tuo L."/>
        </authorList>
    </citation>
    <scope>NUCLEOTIDE SEQUENCE [LARGE SCALE GENOMIC DNA]</scope>
    <source>
        <strain evidence="13 14">N2SHLJ1</strain>
    </source>
</reference>
<dbReference type="InterPro" id="IPR014756">
    <property type="entry name" value="Ig_E-set"/>
</dbReference>
<dbReference type="GO" id="GO:0005886">
    <property type="term" value="C:plasma membrane"/>
    <property type="evidence" value="ECO:0007669"/>
    <property type="project" value="UniProtKB-SubCell"/>
</dbReference>
<feature type="signal peptide" evidence="10">
    <location>
        <begin position="1"/>
        <end position="23"/>
    </location>
</feature>
<evidence type="ECO:0000256" key="10">
    <source>
        <dbReference type="SAM" id="SignalP"/>
    </source>
</evidence>
<evidence type="ECO:0000256" key="5">
    <source>
        <dbReference type="ARBA" id="ARBA00022729"/>
    </source>
</evidence>
<evidence type="ECO:0000256" key="1">
    <source>
        <dbReference type="ARBA" id="ARBA00004651"/>
    </source>
</evidence>
<dbReference type="SUPFAM" id="SSF81296">
    <property type="entry name" value="E set domains"/>
    <property type="match status" value="1"/>
</dbReference>
<gene>
    <name evidence="13" type="ORF">EYB31_30250</name>
</gene>
<dbReference type="InterPro" id="IPR014755">
    <property type="entry name" value="Cu-Rt/internalin_Ig-like"/>
</dbReference>
<evidence type="ECO:0000256" key="9">
    <source>
        <dbReference type="SAM" id="Phobius"/>
    </source>
</evidence>
<evidence type="ECO:0000259" key="11">
    <source>
        <dbReference type="Pfam" id="PF04234"/>
    </source>
</evidence>
<dbReference type="GO" id="GO:0046688">
    <property type="term" value="P:response to copper ion"/>
    <property type="evidence" value="ECO:0007669"/>
    <property type="project" value="InterPro"/>
</dbReference>
<feature type="chain" id="PRO_5020750313" evidence="10">
    <location>
        <begin position="24"/>
        <end position="537"/>
    </location>
</feature>
<feature type="domain" description="Copper resistance protein D" evidence="12">
    <location>
        <begin position="317"/>
        <end position="408"/>
    </location>
</feature>
<dbReference type="GO" id="GO:0042597">
    <property type="term" value="C:periplasmic space"/>
    <property type="evidence" value="ECO:0007669"/>
    <property type="project" value="InterPro"/>
</dbReference>
<dbReference type="GO" id="GO:0005507">
    <property type="term" value="F:copper ion binding"/>
    <property type="evidence" value="ECO:0007669"/>
    <property type="project" value="InterPro"/>
</dbReference>
<name>A0A4Q9DI89_9BACL</name>
<organism evidence="13 14">
    <name type="scientific">Paenibacillus thalictri</name>
    <dbReference type="NCBI Taxonomy" id="2527873"/>
    <lineage>
        <taxon>Bacteria</taxon>
        <taxon>Bacillati</taxon>
        <taxon>Bacillota</taxon>
        <taxon>Bacilli</taxon>
        <taxon>Bacillales</taxon>
        <taxon>Paenibacillaceae</taxon>
        <taxon>Paenibacillus</taxon>
    </lineage>
</organism>
<dbReference type="OrthoDB" id="2353937at2"/>
<keyword evidence="3 9" id="KW-0812">Transmembrane</keyword>
<keyword evidence="5 10" id="KW-0732">Signal</keyword>
<evidence type="ECO:0000313" key="13">
    <source>
        <dbReference type="EMBL" id="TBL71375.1"/>
    </source>
</evidence>
<dbReference type="EMBL" id="SIRE01000026">
    <property type="protein sequence ID" value="TBL71375.1"/>
    <property type="molecule type" value="Genomic_DNA"/>
</dbReference>
<keyword evidence="6 9" id="KW-1133">Transmembrane helix</keyword>
<keyword evidence="14" id="KW-1185">Reference proteome</keyword>
<proteinExistence type="predicted"/>
<feature type="transmembrane region" description="Helical" evidence="9">
    <location>
        <begin position="153"/>
        <end position="172"/>
    </location>
</feature>
<dbReference type="AlphaFoldDB" id="A0A4Q9DI89"/>
<evidence type="ECO:0000259" key="12">
    <source>
        <dbReference type="Pfam" id="PF05425"/>
    </source>
</evidence>
<evidence type="ECO:0000256" key="6">
    <source>
        <dbReference type="ARBA" id="ARBA00022989"/>
    </source>
</evidence>
<comment type="caution">
    <text evidence="13">The sequence shown here is derived from an EMBL/GenBank/DDBJ whole genome shotgun (WGS) entry which is preliminary data.</text>
</comment>
<sequence>MKFKWLFLCWMLVVLVVPNRVFAHASLVQAVPEANAKLAAAPAEVSLTFNERLEDGLFYIRVFDSAKKQITNAQAAMNATHTGVTLKLPSVGDGDYIVTYHIISADGHPVEGTYLFTVGQGSGSTSLPEDTMANMHHHGELNGQLEFSDIIQFASRIIYFIALLLVTGWAVWMHIGRFKEASVQEWLRKWNVGLQRLFLLAVIFMMYTHLNDVLGGGGAQDIAALFTKTGLGISWMVTLVLSLLGFVFVGRKLWVDVLWAAALLLAKCFNGHAAAFEPRSETIVLDFVHLAAAAAWVSGLLLLLRLYSHSKEAAASFYRTFSNVAFISILLLIVSGILSTFIFLPDISYLAYTQWGGLLIAKMVLVLLVVITASCIRLLFRKRNMSGLRPWLVLDSVFALLIVAVVGVFTYLNPLPANEPLHWHVMGERQHMTVQITPNVPGNNKFIVSVWLPEKLGKPKQLLLKLTDLDNPDIAPIEVPVTPFENKIPGEESYGMTKFSFQAEGRYLPYAGQWNIEVRVMDSNDDETVYDKVIRIY</sequence>
<dbReference type="Gene3D" id="2.60.40.1220">
    <property type="match status" value="1"/>
</dbReference>
<protein>
    <submittedName>
        <fullName evidence="13">Uncharacterized protein</fullName>
    </submittedName>
</protein>
<evidence type="ECO:0000256" key="4">
    <source>
        <dbReference type="ARBA" id="ARBA00022723"/>
    </source>
</evidence>
<dbReference type="Proteomes" id="UP000293142">
    <property type="component" value="Unassembled WGS sequence"/>
</dbReference>
<dbReference type="InterPro" id="IPR007348">
    <property type="entry name" value="CopC_dom"/>
</dbReference>
<dbReference type="InterPro" id="IPR032694">
    <property type="entry name" value="CopC/D"/>
</dbReference>
<feature type="transmembrane region" description="Helical" evidence="9">
    <location>
        <begin position="230"/>
        <end position="250"/>
    </location>
</feature>
<keyword evidence="7" id="KW-0186">Copper</keyword>
<dbReference type="RefSeq" id="WP_131017240.1">
    <property type="nucleotide sequence ID" value="NZ_SIRE01000026.1"/>
</dbReference>
<feature type="transmembrane region" description="Helical" evidence="9">
    <location>
        <begin position="193"/>
        <end position="210"/>
    </location>
</feature>
<dbReference type="InterPro" id="IPR008457">
    <property type="entry name" value="Cu-R_CopD_dom"/>
</dbReference>
<feature type="domain" description="CopC" evidence="11">
    <location>
        <begin position="24"/>
        <end position="118"/>
    </location>
</feature>
<evidence type="ECO:0000256" key="3">
    <source>
        <dbReference type="ARBA" id="ARBA00022692"/>
    </source>
</evidence>
<evidence type="ECO:0000256" key="8">
    <source>
        <dbReference type="ARBA" id="ARBA00023136"/>
    </source>
</evidence>
<feature type="transmembrane region" description="Helical" evidence="9">
    <location>
        <begin position="287"/>
        <end position="308"/>
    </location>
</feature>
<evidence type="ECO:0000256" key="2">
    <source>
        <dbReference type="ARBA" id="ARBA00022475"/>
    </source>
</evidence>
<keyword evidence="8 9" id="KW-0472">Membrane</keyword>
<feature type="transmembrane region" description="Helical" evidence="9">
    <location>
        <begin position="392"/>
        <end position="412"/>
    </location>
</feature>
<feature type="transmembrane region" description="Helical" evidence="9">
    <location>
        <begin position="355"/>
        <end position="380"/>
    </location>
</feature>
<dbReference type="Pfam" id="PF05425">
    <property type="entry name" value="CopD"/>
    <property type="match status" value="1"/>
</dbReference>
<feature type="transmembrane region" description="Helical" evidence="9">
    <location>
        <begin position="320"/>
        <end position="343"/>
    </location>
</feature>
<keyword evidence="4" id="KW-0479">Metal-binding</keyword>
<dbReference type="PANTHER" id="PTHR34820">
    <property type="entry name" value="INNER MEMBRANE PROTEIN YEBZ"/>
    <property type="match status" value="1"/>
</dbReference>
<dbReference type="PANTHER" id="PTHR34820:SF4">
    <property type="entry name" value="INNER MEMBRANE PROTEIN YEBZ"/>
    <property type="match status" value="1"/>
</dbReference>
<keyword evidence="2" id="KW-1003">Cell membrane</keyword>